<accession>A0AA96IY35</accession>
<proteinExistence type="predicted"/>
<protein>
    <submittedName>
        <fullName evidence="1">Uncharacterized protein</fullName>
    </submittedName>
</protein>
<dbReference type="EMBL" id="OR343188">
    <property type="protein sequence ID" value="WNL49786.1"/>
    <property type="molecule type" value="Genomic_DNA"/>
</dbReference>
<sequence length="82" mass="10076">MRMFSKQQDFIDNFLNEKLYLLDWGNTSIKHIQRVCFGAFRISKIYGEHRYTKKKACVWHPQLIKRLFWSNNLYFYKLYASS</sequence>
<reference evidence="1" key="1">
    <citation type="submission" date="2023-07" db="EMBL/GenBank/DDBJ databases">
        <authorList>
            <person name="Xia Y."/>
        </authorList>
    </citation>
    <scope>NUCLEOTIDE SEQUENCE</scope>
    <source>
        <strain evidence="1">F</strain>
    </source>
</reference>
<name>A0AA96IY35_9VIRU</name>
<evidence type="ECO:0000313" key="1">
    <source>
        <dbReference type="EMBL" id="WNL49786.1"/>
    </source>
</evidence>
<organism evidence="1">
    <name type="scientific">Marseillevirus sp</name>
    <dbReference type="NCBI Taxonomy" id="2809551"/>
    <lineage>
        <taxon>Viruses</taxon>
        <taxon>Varidnaviria</taxon>
        <taxon>Bamfordvirae</taxon>
        <taxon>Nucleocytoviricota</taxon>
        <taxon>Megaviricetes</taxon>
        <taxon>Pimascovirales</taxon>
        <taxon>Pimascovirales incertae sedis</taxon>
        <taxon>Marseilleviridae</taxon>
        <taxon>Marseillevirus</taxon>
    </lineage>
</organism>
<gene>
    <name evidence="1" type="ORF">MarFTMF_270</name>
</gene>